<sequence length="64" mass="7100">MIIETSDNRLFLVTDFATPGLAHVWCGHPVRRLKAGYKVTKHTVAAMVRKAGSKIIDRAPLVIE</sequence>
<name>A0A6J5PHC6_9CAUD</name>
<dbReference type="EMBL" id="LR796841">
    <property type="protein sequence ID" value="CAB4168901.1"/>
    <property type="molecule type" value="Genomic_DNA"/>
</dbReference>
<dbReference type="EMBL" id="LR797364">
    <property type="protein sequence ID" value="CAB4210508.1"/>
    <property type="molecule type" value="Genomic_DNA"/>
</dbReference>
<proteinExistence type="predicted"/>
<evidence type="ECO:0000313" key="1">
    <source>
        <dbReference type="EMBL" id="CAB4168901.1"/>
    </source>
</evidence>
<protein>
    <submittedName>
        <fullName evidence="1">Uncharacterized protein</fullName>
    </submittedName>
</protein>
<gene>
    <name evidence="2" type="ORF">UFOVP1413_24</name>
    <name evidence="1" type="ORF">UFOVP893_15</name>
</gene>
<evidence type="ECO:0000313" key="2">
    <source>
        <dbReference type="EMBL" id="CAB4210508.1"/>
    </source>
</evidence>
<organism evidence="1">
    <name type="scientific">uncultured Caudovirales phage</name>
    <dbReference type="NCBI Taxonomy" id="2100421"/>
    <lineage>
        <taxon>Viruses</taxon>
        <taxon>Duplodnaviria</taxon>
        <taxon>Heunggongvirae</taxon>
        <taxon>Uroviricota</taxon>
        <taxon>Caudoviricetes</taxon>
        <taxon>Peduoviridae</taxon>
        <taxon>Maltschvirus</taxon>
        <taxon>Maltschvirus maltsch</taxon>
    </lineage>
</organism>
<reference evidence="1" key="1">
    <citation type="submission" date="2020-05" db="EMBL/GenBank/DDBJ databases">
        <authorList>
            <person name="Chiriac C."/>
            <person name="Salcher M."/>
            <person name="Ghai R."/>
            <person name="Kavagutti S V."/>
        </authorList>
    </citation>
    <scope>NUCLEOTIDE SEQUENCE</scope>
</reference>
<accession>A0A6J5PHC6</accession>